<keyword evidence="1" id="KW-0812">Transmembrane</keyword>
<evidence type="ECO:0000256" key="1">
    <source>
        <dbReference type="SAM" id="Phobius"/>
    </source>
</evidence>
<accession>A0A9X1SIM2</accession>
<protein>
    <submittedName>
        <fullName evidence="2">Uncharacterized protein</fullName>
    </submittedName>
</protein>
<gene>
    <name evidence="2" type="ORF">LOC68_21485</name>
</gene>
<feature type="transmembrane region" description="Helical" evidence="1">
    <location>
        <begin position="27"/>
        <end position="49"/>
    </location>
</feature>
<reference evidence="2" key="1">
    <citation type="submission" date="2021-11" db="EMBL/GenBank/DDBJ databases">
        <title>Genome sequence.</title>
        <authorList>
            <person name="Sun Q."/>
        </authorList>
    </citation>
    <scope>NUCLEOTIDE SEQUENCE</scope>
    <source>
        <strain evidence="2">JC732</strain>
    </source>
</reference>
<dbReference type="EMBL" id="JAJKFT010000010">
    <property type="protein sequence ID" value="MCC9630971.1"/>
    <property type="molecule type" value="Genomic_DNA"/>
</dbReference>
<comment type="caution">
    <text evidence="2">The sequence shown here is derived from an EMBL/GenBank/DDBJ whole genome shotgun (WGS) entry which is preliminary data.</text>
</comment>
<evidence type="ECO:0000313" key="3">
    <source>
        <dbReference type="Proteomes" id="UP001139103"/>
    </source>
</evidence>
<keyword evidence="3" id="KW-1185">Reference proteome</keyword>
<name>A0A9X1SIM2_9BACT</name>
<proteinExistence type="predicted"/>
<organism evidence="2 3">
    <name type="scientific">Blastopirellula sediminis</name>
    <dbReference type="NCBI Taxonomy" id="2894196"/>
    <lineage>
        <taxon>Bacteria</taxon>
        <taxon>Pseudomonadati</taxon>
        <taxon>Planctomycetota</taxon>
        <taxon>Planctomycetia</taxon>
        <taxon>Pirellulales</taxon>
        <taxon>Pirellulaceae</taxon>
        <taxon>Blastopirellula</taxon>
    </lineage>
</organism>
<dbReference type="RefSeq" id="WP_230222542.1">
    <property type="nucleotide sequence ID" value="NZ_JAJKFT010000010.1"/>
</dbReference>
<dbReference type="AlphaFoldDB" id="A0A9X1SIM2"/>
<dbReference type="Proteomes" id="UP001139103">
    <property type="component" value="Unassembled WGS sequence"/>
</dbReference>
<evidence type="ECO:0000313" key="2">
    <source>
        <dbReference type="EMBL" id="MCC9630971.1"/>
    </source>
</evidence>
<keyword evidence="1" id="KW-1133">Transmembrane helix</keyword>
<keyword evidence="1" id="KW-0472">Membrane</keyword>
<sequence>MLGRLASWGSGLRQLAGSRFVLRRRSLISALLIANIVFLSFGVRFHGFVPQDVSIPFPCQGGSCGCRDAYTCWNNCCCNTPAERLAWAEANDVTPPQNIVARLMQEAAIVKASKKSSCCATKQVASCCAGKTKSCCAAKSSSCCDAKEEKTTPAESAPYKGPFFTIAKCGGLPELFAIFSSSVVEPVAPIWSPRLEFCGYLTLCDTTSATLALPPASPPPDAITV</sequence>